<proteinExistence type="predicted"/>
<feature type="region of interest" description="Disordered" evidence="1">
    <location>
        <begin position="1"/>
        <end position="23"/>
    </location>
</feature>
<accession>A0A484AQC9</accession>
<comment type="caution">
    <text evidence="3">The sequence shown here is derived from an EMBL/GenBank/DDBJ whole genome shotgun (WGS) entry which is preliminary data.</text>
</comment>
<dbReference type="InterPro" id="IPR050951">
    <property type="entry name" value="Retrovirus_Pol_polyprotein"/>
</dbReference>
<reference evidence="3 4" key="1">
    <citation type="journal article" date="2019" name="J. Hered.">
        <title>An Improved Genome Assembly for Drosophila navojoa, the Basal Species in the mojavensis Cluster.</title>
        <authorList>
            <person name="Vanderlinde T."/>
            <person name="Dupim E.G."/>
            <person name="Nazario-Yepiz N.O."/>
            <person name="Carvalho A.B."/>
        </authorList>
    </citation>
    <scope>NUCLEOTIDE SEQUENCE [LARGE SCALE GENOMIC DNA]</scope>
    <source>
        <strain evidence="3">Navoj_Jal97</strain>
        <tissue evidence="3">Whole organism</tissue>
    </source>
</reference>
<dbReference type="AlphaFoldDB" id="A0A484AQC9"/>
<feature type="non-terminal residue" evidence="3">
    <location>
        <position position="340"/>
    </location>
</feature>
<protein>
    <recommendedName>
        <fullName evidence="2">Integrase catalytic domain-containing protein</fullName>
    </recommendedName>
</protein>
<dbReference type="InterPro" id="IPR001584">
    <property type="entry name" value="Integrase_cat-core"/>
</dbReference>
<dbReference type="InterPro" id="IPR036397">
    <property type="entry name" value="RNaseH_sf"/>
</dbReference>
<dbReference type="EMBL" id="LSRL02002510">
    <property type="protein sequence ID" value="TDG38628.1"/>
    <property type="molecule type" value="Genomic_DNA"/>
</dbReference>
<feature type="compositionally biased region" description="Polar residues" evidence="1">
    <location>
        <begin position="1"/>
        <end position="19"/>
    </location>
</feature>
<keyword evidence="4" id="KW-1185">Reference proteome</keyword>
<dbReference type="PROSITE" id="PS50994">
    <property type="entry name" value="INTEGRASE"/>
    <property type="match status" value="1"/>
</dbReference>
<dbReference type="STRING" id="7232.A0A484AQC9"/>
<dbReference type="SUPFAM" id="SSF53098">
    <property type="entry name" value="Ribonuclease H-like"/>
    <property type="match status" value="1"/>
</dbReference>
<evidence type="ECO:0000259" key="2">
    <source>
        <dbReference type="PROSITE" id="PS50994"/>
    </source>
</evidence>
<feature type="domain" description="Integrase catalytic" evidence="2">
    <location>
        <begin position="1"/>
        <end position="74"/>
    </location>
</feature>
<dbReference type="OMA" id="HEQLLIF"/>
<dbReference type="Proteomes" id="UP000295192">
    <property type="component" value="Unassembled WGS sequence"/>
</dbReference>
<name>A0A484AQC9_DRONA</name>
<feature type="compositionally biased region" description="Basic and acidic residues" evidence="1">
    <location>
        <begin position="306"/>
        <end position="325"/>
    </location>
</feature>
<evidence type="ECO:0000313" key="3">
    <source>
        <dbReference type="EMBL" id="TDG38628.1"/>
    </source>
</evidence>
<gene>
    <name evidence="3" type="ORF">AWZ03_014950</name>
</gene>
<dbReference type="PANTHER" id="PTHR37984:SF5">
    <property type="entry name" value="PROTEIN NYNRIN-LIKE"/>
    <property type="match status" value="1"/>
</dbReference>
<sequence>MESLGVTLQYTAPYSPQENPTERTNRTVKTMIAQYIEGHQSSWDELLPEITLAVNSRVADSTGFTPAYLIETQPEAKEVKMREVFNIVRSNFQRASKDQGRHYNLRRRDWRPTMGSAVLLRQHQLSNAVEGFAAKLAPEFDGPYKVVKFLSPNVVRLTKGGERKRRVANIAQLKPFHHGDEEIDMIPEIETGETGNEERIPLSPAMTTKCLDSIAVEKDRQPKSARITLRYKPGTVENRRLSRASQSSAERPTGHGQAAQRRRRRGRLVSECKSDPRTPTSQGIATDGAEGPSTHRHHRKRSKSRSGQERIERRDESAETRSSEERRLLADMAEFLDGWE</sequence>
<evidence type="ECO:0000313" key="4">
    <source>
        <dbReference type="Proteomes" id="UP000295192"/>
    </source>
</evidence>
<dbReference type="GO" id="GO:0015074">
    <property type="term" value="P:DNA integration"/>
    <property type="evidence" value="ECO:0007669"/>
    <property type="project" value="InterPro"/>
</dbReference>
<feature type="compositionally biased region" description="Basic residues" evidence="1">
    <location>
        <begin position="294"/>
        <end position="304"/>
    </location>
</feature>
<organism evidence="3 4">
    <name type="scientific">Drosophila navojoa</name>
    <name type="common">Fruit fly</name>
    <dbReference type="NCBI Taxonomy" id="7232"/>
    <lineage>
        <taxon>Eukaryota</taxon>
        <taxon>Metazoa</taxon>
        <taxon>Ecdysozoa</taxon>
        <taxon>Arthropoda</taxon>
        <taxon>Hexapoda</taxon>
        <taxon>Insecta</taxon>
        <taxon>Pterygota</taxon>
        <taxon>Neoptera</taxon>
        <taxon>Endopterygota</taxon>
        <taxon>Diptera</taxon>
        <taxon>Brachycera</taxon>
        <taxon>Muscomorpha</taxon>
        <taxon>Ephydroidea</taxon>
        <taxon>Drosophilidae</taxon>
        <taxon>Drosophila</taxon>
    </lineage>
</organism>
<feature type="region of interest" description="Disordered" evidence="1">
    <location>
        <begin position="231"/>
        <end position="325"/>
    </location>
</feature>
<dbReference type="GO" id="GO:0003676">
    <property type="term" value="F:nucleic acid binding"/>
    <property type="evidence" value="ECO:0007669"/>
    <property type="project" value="InterPro"/>
</dbReference>
<evidence type="ECO:0000256" key="1">
    <source>
        <dbReference type="SAM" id="MobiDB-lite"/>
    </source>
</evidence>
<dbReference type="PANTHER" id="PTHR37984">
    <property type="entry name" value="PROTEIN CBG26694"/>
    <property type="match status" value="1"/>
</dbReference>
<dbReference type="InterPro" id="IPR012337">
    <property type="entry name" value="RNaseH-like_sf"/>
</dbReference>
<dbReference type="Gene3D" id="3.30.420.10">
    <property type="entry name" value="Ribonuclease H-like superfamily/Ribonuclease H"/>
    <property type="match status" value="1"/>
</dbReference>